<dbReference type="EMBL" id="CP162602">
    <property type="protein sequence ID" value="XDK26904.1"/>
    <property type="molecule type" value="Genomic_DNA"/>
</dbReference>
<dbReference type="KEGG" id="vih:AB0763_14060"/>
<dbReference type="SUPFAM" id="SSF52821">
    <property type="entry name" value="Rhodanese/Cell cycle control phosphatase"/>
    <property type="match status" value="2"/>
</dbReference>
<keyword evidence="2" id="KW-0677">Repeat</keyword>
<proteinExistence type="predicted"/>
<accession>A0AB39HKY9</accession>
<organism evidence="4">
    <name type="scientific">Vibrio sp. HB236076</name>
    <dbReference type="NCBI Taxonomy" id="3232307"/>
    <lineage>
        <taxon>Bacteria</taxon>
        <taxon>Pseudomonadati</taxon>
        <taxon>Pseudomonadota</taxon>
        <taxon>Gammaproteobacteria</taxon>
        <taxon>Vibrionales</taxon>
        <taxon>Vibrionaceae</taxon>
        <taxon>Vibrio</taxon>
    </lineage>
</organism>
<dbReference type="InterPro" id="IPR001763">
    <property type="entry name" value="Rhodanese-like_dom"/>
</dbReference>
<dbReference type="PROSITE" id="PS50206">
    <property type="entry name" value="RHODANESE_3"/>
    <property type="match status" value="2"/>
</dbReference>
<dbReference type="GO" id="GO:0004792">
    <property type="term" value="F:thiosulfate-cyanide sulfurtransferase activity"/>
    <property type="evidence" value="ECO:0007669"/>
    <property type="project" value="TreeGrafter"/>
</dbReference>
<dbReference type="CDD" id="cd01449">
    <property type="entry name" value="TST_Repeat_2"/>
    <property type="match status" value="1"/>
</dbReference>
<dbReference type="FunFam" id="3.40.250.10:FF:000001">
    <property type="entry name" value="Sulfurtransferase"/>
    <property type="match status" value="1"/>
</dbReference>
<dbReference type="SMART" id="SM00450">
    <property type="entry name" value="RHOD"/>
    <property type="match status" value="2"/>
</dbReference>
<dbReference type="PANTHER" id="PTHR11364:SF27">
    <property type="entry name" value="SULFURTRANSFERASE"/>
    <property type="match status" value="1"/>
</dbReference>
<keyword evidence="1 4" id="KW-0808">Transferase</keyword>
<dbReference type="InterPro" id="IPR045078">
    <property type="entry name" value="TST/MPST-like"/>
</dbReference>
<dbReference type="InterPro" id="IPR036873">
    <property type="entry name" value="Rhodanese-like_dom_sf"/>
</dbReference>
<reference evidence="4" key="1">
    <citation type="submission" date="2024-07" db="EMBL/GenBank/DDBJ databases">
        <title>Genome Analysis of a Potential Novel Vibrio Species Secreting pH- and Thermo-stable Alginate Lyase and its Application in Producing Alginate Oligosaccharides.</title>
        <authorList>
            <person name="Huang H."/>
            <person name="Bao K."/>
        </authorList>
    </citation>
    <scope>NUCLEOTIDE SEQUENCE</scope>
    <source>
        <strain evidence="4">HB236076</strain>
        <plasmid evidence="4">p-HB236076</plasmid>
    </source>
</reference>
<protein>
    <submittedName>
        <fullName evidence="4">Sulfurtransferase</fullName>
        <ecNumber evidence="4">2.8.1.-</ecNumber>
    </submittedName>
</protein>
<feature type="domain" description="Rhodanese" evidence="3">
    <location>
        <begin position="162"/>
        <end position="275"/>
    </location>
</feature>
<geneLocation type="plasmid" evidence="4">
    <name>p-HB236076</name>
</geneLocation>
<evidence type="ECO:0000256" key="1">
    <source>
        <dbReference type="ARBA" id="ARBA00022679"/>
    </source>
</evidence>
<dbReference type="PANTHER" id="PTHR11364">
    <property type="entry name" value="THIOSULFATE SULFERTANSFERASE"/>
    <property type="match status" value="1"/>
</dbReference>
<sequence length="280" mass="30631">MKNLIEATELNQMMQEGELHILDASIAFQIPGEGEKIVGQVIPGALRFDYDGDFADPNSGLPHTMPSSERFNHSAQHLGLMNEWPIVVYDNSGTLASPRAWWMLKAMGHKNVKVLNGGLPAWIDAGFDTDSDYRQTTQPGNFNGQKHGQAFVDSTAVLEASQTQSHAIIDARSLARFHGTAPEPRAGMRSGHIPNAQCLPFSQLIENGKFKPVAQLQHAFDTLTLDRNKGLIFSCGSGVTACILLLAADELGYSSLSVYDGSWAEWGSTLRLPIEKIEHM</sequence>
<name>A0AB39HKY9_9VIBR</name>
<gene>
    <name evidence="4" type="ORF">AB0763_14060</name>
</gene>
<dbReference type="EC" id="2.8.1.-" evidence="4"/>
<dbReference type="CDD" id="cd01448">
    <property type="entry name" value="TST_Repeat_1"/>
    <property type="match status" value="1"/>
</dbReference>
<dbReference type="Pfam" id="PF00581">
    <property type="entry name" value="Rhodanese"/>
    <property type="match status" value="2"/>
</dbReference>
<evidence type="ECO:0000259" key="3">
    <source>
        <dbReference type="PROSITE" id="PS50206"/>
    </source>
</evidence>
<evidence type="ECO:0000313" key="4">
    <source>
        <dbReference type="EMBL" id="XDK26904.1"/>
    </source>
</evidence>
<keyword evidence="4" id="KW-0614">Plasmid</keyword>
<dbReference type="RefSeq" id="WP_306099818.1">
    <property type="nucleotide sequence ID" value="NZ_CP162602.1"/>
</dbReference>
<dbReference type="AlphaFoldDB" id="A0AB39HKY9"/>
<feature type="domain" description="Rhodanese" evidence="3">
    <location>
        <begin position="15"/>
        <end position="131"/>
    </location>
</feature>
<dbReference type="Gene3D" id="3.40.250.10">
    <property type="entry name" value="Rhodanese-like domain"/>
    <property type="match status" value="2"/>
</dbReference>
<evidence type="ECO:0000256" key="2">
    <source>
        <dbReference type="ARBA" id="ARBA00022737"/>
    </source>
</evidence>